<sequence>MQKYIREECANKRRMDMSRPCMLPDSTKKEILDMLVIERQVTSRLLMKIYEKVTRWYDDNGYEYACVVDIWGLDSRELVFEVVEGEITHVVIQFQDQLGHAVTFNHSPDEKNEGGVLIEILLKEMEQQPA</sequence>
<evidence type="ECO:0000313" key="3">
    <source>
        <dbReference type="Proteomes" id="UP001237642"/>
    </source>
</evidence>
<protein>
    <recommendedName>
        <fullName evidence="1">Toc75-like second POTRA domain-containing protein</fullName>
    </recommendedName>
</protein>
<dbReference type="Proteomes" id="UP001237642">
    <property type="component" value="Unassembled WGS sequence"/>
</dbReference>
<feature type="domain" description="Toc75-like second POTRA" evidence="1">
    <location>
        <begin position="4"/>
        <end position="86"/>
    </location>
</feature>
<organism evidence="2 3">
    <name type="scientific">Heracleum sosnowskyi</name>
    <dbReference type="NCBI Taxonomy" id="360622"/>
    <lineage>
        <taxon>Eukaryota</taxon>
        <taxon>Viridiplantae</taxon>
        <taxon>Streptophyta</taxon>
        <taxon>Embryophyta</taxon>
        <taxon>Tracheophyta</taxon>
        <taxon>Spermatophyta</taxon>
        <taxon>Magnoliopsida</taxon>
        <taxon>eudicotyledons</taxon>
        <taxon>Gunneridae</taxon>
        <taxon>Pentapetalae</taxon>
        <taxon>asterids</taxon>
        <taxon>campanulids</taxon>
        <taxon>Apiales</taxon>
        <taxon>Apiaceae</taxon>
        <taxon>Apioideae</taxon>
        <taxon>apioid superclade</taxon>
        <taxon>Tordylieae</taxon>
        <taxon>Tordyliinae</taxon>
        <taxon>Heracleum</taxon>
    </lineage>
</organism>
<comment type="caution">
    <text evidence="2">The sequence shown here is derived from an EMBL/GenBank/DDBJ whole genome shotgun (WGS) entry which is preliminary data.</text>
</comment>
<dbReference type="AlphaFoldDB" id="A0AAD8GYT8"/>
<evidence type="ECO:0000259" key="1">
    <source>
        <dbReference type="Pfam" id="PF25280"/>
    </source>
</evidence>
<reference evidence="2" key="1">
    <citation type="submission" date="2023-02" db="EMBL/GenBank/DDBJ databases">
        <title>Genome of toxic invasive species Heracleum sosnowskyi carries increased number of genes despite the absence of recent whole-genome duplications.</title>
        <authorList>
            <person name="Schelkunov M."/>
            <person name="Shtratnikova V."/>
            <person name="Makarenko M."/>
            <person name="Klepikova A."/>
            <person name="Omelchenko D."/>
            <person name="Novikova G."/>
            <person name="Obukhova E."/>
            <person name="Bogdanov V."/>
            <person name="Penin A."/>
            <person name="Logacheva M."/>
        </authorList>
    </citation>
    <scope>NUCLEOTIDE SEQUENCE</scope>
    <source>
        <strain evidence="2">Hsosn_3</strain>
        <tissue evidence="2">Leaf</tissue>
    </source>
</reference>
<gene>
    <name evidence="2" type="ORF">POM88_050487</name>
</gene>
<dbReference type="Pfam" id="PF25280">
    <property type="entry name" value="POTRA2_Toc75"/>
    <property type="match status" value="1"/>
</dbReference>
<dbReference type="EMBL" id="JAUIZM010000011">
    <property type="protein sequence ID" value="KAK1357231.1"/>
    <property type="molecule type" value="Genomic_DNA"/>
</dbReference>
<proteinExistence type="predicted"/>
<evidence type="ECO:0000313" key="2">
    <source>
        <dbReference type="EMBL" id="KAK1357231.1"/>
    </source>
</evidence>
<reference evidence="2" key="2">
    <citation type="submission" date="2023-05" db="EMBL/GenBank/DDBJ databases">
        <authorList>
            <person name="Schelkunov M.I."/>
        </authorList>
    </citation>
    <scope>NUCLEOTIDE SEQUENCE</scope>
    <source>
        <strain evidence="2">Hsosn_3</strain>
        <tissue evidence="2">Leaf</tissue>
    </source>
</reference>
<keyword evidence="3" id="KW-1185">Reference proteome</keyword>
<name>A0AAD8GYT8_9APIA</name>
<dbReference type="InterPro" id="IPR057355">
    <property type="entry name" value="POTRA2_Toc75"/>
</dbReference>
<accession>A0AAD8GYT8</accession>